<feature type="signal peptide" evidence="1">
    <location>
        <begin position="1"/>
        <end position="26"/>
    </location>
</feature>
<keyword evidence="1" id="KW-0732">Signal</keyword>
<dbReference type="AlphaFoldDB" id="A0AA85IX79"/>
<feature type="chain" id="PRO_5041658939" evidence="1">
    <location>
        <begin position="27"/>
        <end position="215"/>
    </location>
</feature>
<proteinExistence type="predicted"/>
<name>A0AA85IX79_TRIRE</name>
<accession>A0AA85IX79</accession>
<reference evidence="3" key="2">
    <citation type="submission" date="2023-11" db="UniProtKB">
        <authorList>
            <consortium name="WormBaseParasite"/>
        </authorList>
    </citation>
    <scope>IDENTIFICATION</scope>
</reference>
<evidence type="ECO:0000313" key="2">
    <source>
        <dbReference type="Proteomes" id="UP000050795"/>
    </source>
</evidence>
<evidence type="ECO:0000256" key="1">
    <source>
        <dbReference type="SAM" id="SignalP"/>
    </source>
</evidence>
<dbReference type="Proteomes" id="UP000050795">
    <property type="component" value="Unassembled WGS sequence"/>
</dbReference>
<dbReference type="WBParaSite" id="TREG1_115640.1">
    <property type="protein sequence ID" value="TREG1_115640.1"/>
    <property type="gene ID" value="TREG1_115640"/>
</dbReference>
<protein>
    <submittedName>
        <fullName evidence="3">Uncharacterized protein</fullName>
    </submittedName>
</protein>
<organism evidence="2 3">
    <name type="scientific">Trichobilharzia regenti</name>
    <name type="common">Nasal bird schistosome</name>
    <dbReference type="NCBI Taxonomy" id="157069"/>
    <lineage>
        <taxon>Eukaryota</taxon>
        <taxon>Metazoa</taxon>
        <taxon>Spiralia</taxon>
        <taxon>Lophotrochozoa</taxon>
        <taxon>Platyhelminthes</taxon>
        <taxon>Trematoda</taxon>
        <taxon>Digenea</taxon>
        <taxon>Strigeidida</taxon>
        <taxon>Schistosomatoidea</taxon>
        <taxon>Schistosomatidae</taxon>
        <taxon>Trichobilharzia</taxon>
    </lineage>
</organism>
<evidence type="ECO:0000313" key="3">
    <source>
        <dbReference type="WBParaSite" id="TREG1_115640.1"/>
    </source>
</evidence>
<reference evidence="2" key="1">
    <citation type="submission" date="2022-06" db="EMBL/GenBank/DDBJ databases">
        <authorList>
            <person name="Berger JAMES D."/>
            <person name="Berger JAMES D."/>
        </authorList>
    </citation>
    <scope>NUCLEOTIDE SEQUENCE [LARGE SCALE GENOMIC DNA]</scope>
</reference>
<keyword evidence="2" id="KW-1185">Reference proteome</keyword>
<sequence>MLLSMSSTRVVAILLLCVFVMKEGLAAKKTTCADKKYMEKLKQNLDNFNEVVSFYEDSTRKYTEKKSDLDGILKTLQDDMKAKSPNQTEMINAYVLCQSSNYEEYYRPDVYMAFIPEMLAVKDVHDKFIPDFNKLLLQYTEFSQLYADNVQKNRYGPAYPGCKVHMPPADIRDITNLNLLIPQKYAAASSLQIKSGLKSIYEKIASGLKAEYEAC</sequence>